<sequence length="249" mass="24914">MTAGPPLGRPVGQERVARVASTAVVFASAADLVARCPSLGRTITQTLPGFPGLPGLAGVAGLPGLVGVVGLPGLAGVAGLPGFVGRAGPESEFPEPRLITTTSQVFPGWVGKAGMATQVSSRPWERSFAIAAAFLPAALPVTLPASVSLTVLAWSTTLPGLVGAVGVALSSSARITQRAGPWDVLPLAAEADAEADWEAEAEAGAAAPSARAPAATASTTPRRFAAVERGRVRDMGTALLHSGGRTGCR</sequence>
<dbReference type="EMBL" id="JAEEAQ010000601">
    <property type="protein sequence ID" value="MBI0318522.1"/>
    <property type="molecule type" value="Genomic_DNA"/>
</dbReference>
<dbReference type="Pfam" id="PF01391">
    <property type="entry name" value="Collagen"/>
    <property type="match status" value="1"/>
</dbReference>
<evidence type="ECO:0000256" key="1">
    <source>
        <dbReference type="SAM" id="MobiDB-lite"/>
    </source>
</evidence>
<protein>
    <submittedName>
        <fullName evidence="2">Collagen-like protein</fullName>
    </submittedName>
</protein>
<dbReference type="Proteomes" id="UP000638849">
    <property type="component" value="Unassembled WGS sequence"/>
</dbReference>
<dbReference type="InterPro" id="IPR008160">
    <property type="entry name" value="Collagen"/>
</dbReference>
<reference evidence="2 3" key="1">
    <citation type="submission" date="2020-12" db="EMBL/GenBank/DDBJ databases">
        <authorList>
            <person name="Kusuma A.B."/>
            <person name="Nouioui I."/>
            <person name="Goodfellow M."/>
        </authorList>
    </citation>
    <scope>NUCLEOTIDE SEQUENCE [LARGE SCALE GENOMIC DNA]</scope>
    <source>
        <strain evidence="2 3">DSM 41764</strain>
    </source>
</reference>
<comment type="caution">
    <text evidence="2">The sequence shown here is derived from an EMBL/GenBank/DDBJ whole genome shotgun (WGS) entry which is preliminary data.</text>
</comment>
<evidence type="ECO:0000313" key="2">
    <source>
        <dbReference type="EMBL" id="MBI0318522.1"/>
    </source>
</evidence>
<keyword evidence="3" id="KW-1185">Reference proteome</keyword>
<proteinExistence type="predicted"/>
<name>A0ABS0RM41_9ACTN</name>
<organism evidence="2 3">
    <name type="scientific">Streptomyces javensis</name>
    <dbReference type="NCBI Taxonomy" id="114698"/>
    <lineage>
        <taxon>Bacteria</taxon>
        <taxon>Bacillati</taxon>
        <taxon>Actinomycetota</taxon>
        <taxon>Actinomycetes</taxon>
        <taxon>Kitasatosporales</taxon>
        <taxon>Streptomycetaceae</taxon>
        <taxon>Streptomyces</taxon>
        <taxon>Streptomyces violaceusniger group</taxon>
    </lineage>
</organism>
<accession>A0ABS0RM41</accession>
<evidence type="ECO:0000313" key="3">
    <source>
        <dbReference type="Proteomes" id="UP000638849"/>
    </source>
</evidence>
<feature type="region of interest" description="Disordered" evidence="1">
    <location>
        <begin position="202"/>
        <end position="221"/>
    </location>
</feature>
<gene>
    <name evidence="2" type="ORF">JBF12_37235</name>
</gene>